<comment type="caution">
    <text evidence="10">The sequence shown here is derived from an EMBL/GenBank/DDBJ whole genome shotgun (WGS) entry which is preliminary data.</text>
</comment>
<dbReference type="GO" id="GO:0047150">
    <property type="term" value="F:betaine-homocysteine S-methyltransferase activity"/>
    <property type="evidence" value="ECO:0007669"/>
    <property type="project" value="UniProtKB-EC"/>
</dbReference>
<evidence type="ECO:0000256" key="6">
    <source>
        <dbReference type="ARBA" id="ARBA00023285"/>
    </source>
</evidence>
<evidence type="ECO:0000259" key="9">
    <source>
        <dbReference type="PROSITE" id="PS50970"/>
    </source>
</evidence>
<evidence type="ECO:0000256" key="4">
    <source>
        <dbReference type="ARBA" id="ARBA00022691"/>
    </source>
</evidence>
<evidence type="ECO:0000313" key="11">
    <source>
        <dbReference type="Proteomes" id="UP001279642"/>
    </source>
</evidence>
<dbReference type="Proteomes" id="UP001279642">
    <property type="component" value="Unassembled WGS sequence"/>
</dbReference>
<feature type="binding site" evidence="7">
    <location>
        <position position="217"/>
    </location>
    <ligand>
        <name>Zn(2+)</name>
        <dbReference type="ChEBI" id="CHEBI:29105"/>
    </ligand>
</feature>
<comment type="similarity">
    <text evidence="1">Belongs to the vitamin-B12 dependent methionine synthase family.</text>
</comment>
<proteinExistence type="inferred from homology"/>
<organism evidence="10 11">
    <name type="scientific">Dongia soli</name>
    <dbReference type="NCBI Taxonomy" id="600628"/>
    <lineage>
        <taxon>Bacteria</taxon>
        <taxon>Pseudomonadati</taxon>
        <taxon>Pseudomonadota</taxon>
        <taxon>Alphaproteobacteria</taxon>
        <taxon>Rhodospirillales</taxon>
        <taxon>Dongiaceae</taxon>
        <taxon>Dongia</taxon>
    </lineage>
</organism>
<dbReference type="Gene3D" id="3.20.20.330">
    <property type="entry name" value="Homocysteine-binding-like domain"/>
    <property type="match status" value="1"/>
</dbReference>
<keyword evidence="7" id="KW-0862">Zinc</keyword>
<dbReference type="PROSITE" id="PS50970">
    <property type="entry name" value="HCY"/>
    <property type="match status" value="1"/>
</dbReference>
<keyword evidence="5 7" id="KW-0479">Metal-binding</keyword>
<feature type="domain" description="Hcy-binding" evidence="9">
    <location>
        <begin position="3"/>
        <end position="299"/>
    </location>
</feature>
<name>A0ABU5EAH4_9PROT</name>
<evidence type="ECO:0000256" key="5">
    <source>
        <dbReference type="ARBA" id="ARBA00022723"/>
    </source>
</evidence>
<keyword evidence="2 7" id="KW-0489">Methyltransferase</keyword>
<dbReference type="GO" id="GO:0032259">
    <property type="term" value="P:methylation"/>
    <property type="evidence" value="ECO:0007669"/>
    <property type="project" value="UniProtKB-KW"/>
</dbReference>
<evidence type="ECO:0000256" key="2">
    <source>
        <dbReference type="ARBA" id="ARBA00022603"/>
    </source>
</evidence>
<dbReference type="InterPro" id="IPR003726">
    <property type="entry name" value="HCY_dom"/>
</dbReference>
<dbReference type="EMBL" id="JAXCLW010000002">
    <property type="protein sequence ID" value="MDY0882907.1"/>
    <property type="molecule type" value="Genomic_DNA"/>
</dbReference>
<dbReference type="SUPFAM" id="SSF82282">
    <property type="entry name" value="Homocysteine S-methyltransferase"/>
    <property type="match status" value="1"/>
</dbReference>
<dbReference type="InterPro" id="IPR050554">
    <property type="entry name" value="Met_Synthase/Corrinoid"/>
</dbReference>
<dbReference type="Pfam" id="PF02574">
    <property type="entry name" value="S-methyl_trans"/>
    <property type="match status" value="1"/>
</dbReference>
<feature type="binding site" evidence="7">
    <location>
        <position position="285"/>
    </location>
    <ligand>
        <name>Zn(2+)</name>
        <dbReference type="ChEBI" id="CHEBI:29105"/>
    </ligand>
</feature>
<keyword evidence="3 7" id="KW-0808">Transferase</keyword>
<reference evidence="10 11" key="1">
    <citation type="journal article" date="2016" name="Antonie Van Leeuwenhoek">
        <title>Dongia soli sp. nov., isolated from soil from Dokdo, Korea.</title>
        <authorList>
            <person name="Kim D.U."/>
            <person name="Lee H."/>
            <person name="Kim H."/>
            <person name="Kim S.G."/>
            <person name="Ka J.O."/>
        </authorList>
    </citation>
    <scope>NUCLEOTIDE SEQUENCE [LARGE SCALE GENOMIC DNA]</scope>
    <source>
        <strain evidence="10 11">D78</strain>
    </source>
</reference>
<dbReference type="PANTHER" id="PTHR45833">
    <property type="entry name" value="METHIONINE SYNTHASE"/>
    <property type="match status" value="1"/>
</dbReference>
<accession>A0ABU5EAH4</accession>
<feature type="region of interest" description="Disordered" evidence="8">
    <location>
        <begin position="324"/>
        <end position="355"/>
    </location>
</feature>
<keyword evidence="4" id="KW-0949">S-adenosyl-L-methionine</keyword>
<evidence type="ECO:0000256" key="7">
    <source>
        <dbReference type="PROSITE-ProRule" id="PRU00333"/>
    </source>
</evidence>
<dbReference type="PANTHER" id="PTHR45833:SF1">
    <property type="entry name" value="METHIONINE SYNTHASE"/>
    <property type="match status" value="1"/>
</dbReference>
<keyword evidence="11" id="KW-1185">Reference proteome</keyword>
<dbReference type="NCBIfam" id="NF005718">
    <property type="entry name" value="PRK07534.1"/>
    <property type="match status" value="1"/>
</dbReference>
<sequence length="355" mass="37187">MTNRFLQLLQDKPFLMADGATGTNLFAAGLMTGDSPETWNFLHPEKITALHQSFVDAGSDVILTNSFGGTRHRLKLHGDQDKVYEINKRAAEIARAVADKAMQQTPGRVVIVAGSMGPTGELFQPLGALTEEDGIAAFEEQAIALRDGGVDVLWIETMSAREEVAAAVKGAAKAGLPIVTTCSFDTNGRTMMGITPADFAQFVHTLDPKPVAYGANCGVGASDLTATILQMAAAAQPGDIIVAKGNCGIPFYDEGKIKYNGTPELMGDYAKLVRDAGARIVGGCCGTSPEHLKSIRASLDSHTPGEKPTLEVITSKLGALTSGAEASLSGHAPAGGGDGERRGRRRRASADDASF</sequence>
<gene>
    <name evidence="10" type="primary">bmt</name>
    <name evidence="10" type="ORF">SMD27_08630</name>
</gene>
<feature type="binding site" evidence="7">
    <location>
        <position position="284"/>
    </location>
    <ligand>
        <name>Zn(2+)</name>
        <dbReference type="ChEBI" id="CHEBI:29105"/>
    </ligand>
</feature>
<evidence type="ECO:0000313" key="10">
    <source>
        <dbReference type="EMBL" id="MDY0882907.1"/>
    </source>
</evidence>
<dbReference type="RefSeq" id="WP_320507965.1">
    <property type="nucleotide sequence ID" value="NZ_JAXCLW010000002.1"/>
</dbReference>
<dbReference type="EC" id="2.1.1.5" evidence="10"/>
<evidence type="ECO:0000256" key="1">
    <source>
        <dbReference type="ARBA" id="ARBA00010398"/>
    </source>
</evidence>
<protein>
    <submittedName>
        <fullName evidence="10">Betaine--homocysteine S-methyltransferase</fullName>
        <ecNumber evidence="10">2.1.1.5</ecNumber>
    </submittedName>
</protein>
<comment type="cofactor">
    <cofactor evidence="7">
        <name>Zn(2+)</name>
        <dbReference type="ChEBI" id="CHEBI:29105"/>
    </cofactor>
</comment>
<keyword evidence="6" id="KW-0170">Cobalt</keyword>
<evidence type="ECO:0000256" key="8">
    <source>
        <dbReference type="SAM" id="MobiDB-lite"/>
    </source>
</evidence>
<dbReference type="InterPro" id="IPR036589">
    <property type="entry name" value="HCY_dom_sf"/>
</dbReference>
<evidence type="ECO:0000256" key="3">
    <source>
        <dbReference type="ARBA" id="ARBA00022679"/>
    </source>
</evidence>